<evidence type="ECO:0000256" key="1">
    <source>
        <dbReference type="ARBA" id="ARBA00004613"/>
    </source>
</evidence>
<proteinExistence type="predicted"/>
<dbReference type="PROSITE" id="PS00330">
    <property type="entry name" value="HEMOLYSIN_CALCIUM"/>
    <property type="match status" value="4"/>
</dbReference>
<sequence>MATNFEVIYLGQLSIIDTTQGNEFAENPNAILGTYGSWSDGLYNHVHDLTPERLTEDDNNTYDTDNGGGYDSFRIDGGAAQNFDVVVTYNATITYIDGTTATITAVIFQDVTGKTYLAPEITNNADQAALTAKPIQTLSLNSVEINSGDMGADRVAGNFLEAVDGTTGNDSMGVGYTDSNGDSITSGADVIDGGAGNDTINAGGGNDTIIAGKGNDTITGGAGTDTVIFKGAPGEYVFDYGPSGELIVVDTVADRDGTDRLIGVERAIFNGTTYELVLGTDGNDTLQGTNDGIADLVIGHDGADSLVGNGTNDVLVGGAGNDTIFTGDGNDTVYGGTGNDSIGSYGGTDNGNDLIYGEDGNDTIIGGGGNDTIYGGTGDDVLAGHFGSDTLYGGDGSDTFTITDDHEYDEIYGGEGGTDFDIIAFSTWSATQGVTVNFTGNEAGNYDFDGTAGFGNFSQIEAITGTSYGDTFNASSTTSGTVLYGLEGNDTITGGSGADYIDGGIGNDTLVAGGGADTVVGGEGNDSIQGRAGNDSLRGDAGNDTIDGGAGVDTIEGGTGDDLLVDTGTEADLISGGDGNDQILSGQGNDTIDGGTGDDTLRGNEGDDLVTGGDGNDLFVYVAGDGNDTITDFNFGNTGTISDGNATNNDRIDLSAFYDNVWEIHADQADDGILNQSNTTTLGGRAVDYSDNASFGTGSLTFTSASANNSSYTAENTMVACLVRGTRIRTPEGERAVEDLREGDLVETRDHGPQPIRWISRTVYQRADLESNPRRCPVLLRKGSFGATRDLWVSPQHCMLIEDEDGEPLFLRATHLTSTPLARVAAGCKKVSYFHLLFDCHEVIFAEGAQTESFYPGPQAVGALSAPDREGLFAKVPRLRTHRAEQAFGPRAARVATRKAAIRIGRDIASRPCVPPTRPVLALV</sequence>
<dbReference type="RefSeq" id="WP_386805122.1">
    <property type="nucleotide sequence ID" value="NZ_JBHTMU010000032.1"/>
</dbReference>
<dbReference type="InterPro" id="IPR001343">
    <property type="entry name" value="Hemolysn_Ca-bd"/>
</dbReference>
<feature type="domain" description="Hedgehog/Intein (Hint)" evidence="3">
    <location>
        <begin position="721"/>
        <end position="857"/>
    </location>
</feature>
<evidence type="ECO:0000313" key="4">
    <source>
        <dbReference type="EMBL" id="MFD1343837.1"/>
    </source>
</evidence>
<organism evidence="4 5">
    <name type="scientific">Litorisediminicola beolgyonensis</name>
    <dbReference type="NCBI Taxonomy" id="1173614"/>
    <lineage>
        <taxon>Bacteria</taxon>
        <taxon>Pseudomonadati</taxon>
        <taxon>Pseudomonadota</taxon>
        <taxon>Alphaproteobacteria</taxon>
        <taxon>Rhodobacterales</taxon>
        <taxon>Paracoccaceae</taxon>
        <taxon>Litorisediminicola</taxon>
    </lineage>
</organism>
<comment type="caution">
    <text evidence="4">The sequence shown here is derived from an EMBL/GenBank/DDBJ whole genome shotgun (WGS) entry which is preliminary data.</text>
</comment>
<protein>
    <submittedName>
        <fullName evidence="4">Hint domain-containing protein</fullName>
    </submittedName>
</protein>
<dbReference type="InterPro" id="IPR011049">
    <property type="entry name" value="Serralysin-like_metalloprot_C"/>
</dbReference>
<evidence type="ECO:0000256" key="2">
    <source>
        <dbReference type="ARBA" id="ARBA00022525"/>
    </source>
</evidence>
<accession>A0ABW3ZLV7</accession>
<comment type="subcellular location">
    <subcellularLocation>
        <location evidence="1">Secreted</location>
    </subcellularLocation>
</comment>
<dbReference type="Pfam" id="PF13403">
    <property type="entry name" value="Hint_2"/>
    <property type="match status" value="1"/>
</dbReference>
<dbReference type="PANTHER" id="PTHR38340:SF1">
    <property type="entry name" value="S-LAYER PROTEIN"/>
    <property type="match status" value="1"/>
</dbReference>
<dbReference type="InterPro" id="IPR050557">
    <property type="entry name" value="RTX_toxin/Mannuronan_C5-epim"/>
</dbReference>
<keyword evidence="2" id="KW-0964">Secreted</keyword>
<dbReference type="Proteomes" id="UP001597135">
    <property type="component" value="Unassembled WGS sequence"/>
</dbReference>
<dbReference type="SUPFAM" id="SSF51294">
    <property type="entry name" value="Hedgehog/intein (Hint) domain"/>
    <property type="match status" value="1"/>
</dbReference>
<dbReference type="EMBL" id="JBHTMU010000032">
    <property type="protein sequence ID" value="MFD1343837.1"/>
    <property type="molecule type" value="Genomic_DNA"/>
</dbReference>
<keyword evidence="5" id="KW-1185">Reference proteome</keyword>
<reference evidence="5" key="1">
    <citation type="journal article" date="2019" name="Int. J. Syst. Evol. Microbiol.">
        <title>The Global Catalogue of Microorganisms (GCM) 10K type strain sequencing project: providing services to taxonomists for standard genome sequencing and annotation.</title>
        <authorList>
            <consortium name="The Broad Institute Genomics Platform"/>
            <consortium name="The Broad Institute Genome Sequencing Center for Infectious Disease"/>
            <person name="Wu L."/>
            <person name="Ma J."/>
        </authorList>
    </citation>
    <scope>NUCLEOTIDE SEQUENCE [LARGE SCALE GENOMIC DNA]</scope>
    <source>
        <strain evidence="5">CCUG 62953</strain>
    </source>
</reference>
<dbReference type="PRINTS" id="PR00313">
    <property type="entry name" value="CABNDNGRPT"/>
</dbReference>
<dbReference type="Pfam" id="PF00353">
    <property type="entry name" value="HemolysinCabind"/>
    <property type="match status" value="6"/>
</dbReference>
<evidence type="ECO:0000259" key="3">
    <source>
        <dbReference type="Pfam" id="PF13403"/>
    </source>
</evidence>
<dbReference type="SUPFAM" id="SSF51120">
    <property type="entry name" value="beta-Roll"/>
    <property type="match status" value="4"/>
</dbReference>
<dbReference type="Gene3D" id="2.150.10.10">
    <property type="entry name" value="Serralysin-like metalloprotease, C-terminal"/>
    <property type="match status" value="4"/>
</dbReference>
<dbReference type="InterPro" id="IPR018511">
    <property type="entry name" value="Hemolysin-typ_Ca-bd_CS"/>
</dbReference>
<evidence type="ECO:0000313" key="5">
    <source>
        <dbReference type="Proteomes" id="UP001597135"/>
    </source>
</evidence>
<name>A0ABW3ZLV7_9RHOB</name>
<dbReference type="Gene3D" id="2.170.16.10">
    <property type="entry name" value="Hedgehog/Intein (Hint) domain"/>
    <property type="match status" value="1"/>
</dbReference>
<dbReference type="InterPro" id="IPR036844">
    <property type="entry name" value="Hint_dom_sf"/>
</dbReference>
<gene>
    <name evidence="4" type="ORF">ACFQ4E_15525</name>
</gene>
<dbReference type="InterPro" id="IPR028992">
    <property type="entry name" value="Hedgehog/Intein_dom"/>
</dbReference>
<dbReference type="PANTHER" id="PTHR38340">
    <property type="entry name" value="S-LAYER PROTEIN"/>
    <property type="match status" value="1"/>
</dbReference>